<feature type="region of interest" description="Disordered" evidence="1">
    <location>
        <begin position="377"/>
        <end position="450"/>
    </location>
</feature>
<feature type="region of interest" description="Disordered" evidence="1">
    <location>
        <begin position="261"/>
        <end position="301"/>
    </location>
</feature>
<protein>
    <recommendedName>
        <fullName evidence="4">Protein Zds1 C-terminal domain-containing protein</fullName>
    </recommendedName>
</protein>
<feature type="compositionally biased region" description="Polar residues" evidence="1">
    <location>
        <begin position="428"/>
        <end position="439"/>
    </location>
</feature>
<comment type="caution">
    <text evidence="2">The sequence shown here is derived from an EMBL/GenBank/DDBJ whole genome shotgun (WGS) entry which is preliminary data.</text>
</comment>
<proteinExistence type="predicted"/>
<feature type="compositionally biased region" description="Low complexity" evidence="1">
    <location>
        <begin position="392"/>
        <end position="404"/>
    </location>
</feature>
<feature type="compositionally biased region" description="Basic and acidic residues" evidence="1">
    <location>
        <begin position="559"/>
        <end position="573"/>
    </location>
</feature>
<feature type="region of interest" description="Disordered" evidence="1">
    <location>
        <begin position="539"/>
        <end position="598"/>
    </location>
</feature>
<evidence type="ECO:0000256" key="1">
    <source>
        <dbReference type="SAM" id="MobiDB-lite"/>
    </source>
</evidence>
<accession>A0AAW0VFK2</accession>
<dbReference type="AlphaFoldDB" id="A0AAW0VFK2"/>
<evidence type="ECO:0000313" key="3">
    <source>
        <dbReference type="Proteomes" id="UP000230249"/>
    </source>
</evidence>
<reference evidence="2 3" key="2">
    <citation type="journal article" date="2018" name="Nat. Commun.">
        <title>Genomic insights into multidrug-resistance, mating and virulence in Candida auris and related emerging species.</title>
        <authorList>
            <person name="Munoz J.F."/>
            <person name="Gade L."/>
            <person name="Chow N.A."/>
            <person name="Loparev V.N."/>
            <person name="Juieng P."/>
            <person name="Berkow E.L."/>
            <person name="Farrer R.A."/>
            <person name="Litvintseva A.P."/>
            <person name="Cuomo C.A."/>
        </authorList>
    </citation>
    <scope>GENOME REANNOTATION</scope>
    <source>
        <strain evidence="2 3">B8441</strain>
    </source>
</reference>
<reference evidence="2 3" key="1">
    <citation type="journal article" date="2017" name="Clin. Infect. Dis.">
        <title>Simultaneous emergence of multidrug-resistant Candida auris on 3 continents confirmed by whole-genome sequencing and epidemiological analyses.</title>
        <authorList>
            <person name="Lockhart S.R."/>
            <person name="Etienne K.A."/>
            <person name="Vallabhaneni S."/>
            <person name="Farooqi J."/>
            <person name="Chowdhary A."/>
            <person name="Govender N.P."/>
            <person name="Colombo A.L."/>
            <person name="Calvo B."/>
            <person name="Cuomo C.A."/>
            <person name="Desjardins C.A."/>
            <person name="Berkow E.L."/>
            <person name="Castanheira M."/>
            <person name="Magobo R.E."/>
            <person name="Jabeen K."/>
            <person name="Asghar R.J."/>
            <person name="Meis J.F."/>
            <person name="Jackson B."/>
            <person name="Chiller T."/>
            <person name="Litvintseva A.P."/>
        </authorList>
    </citation>
    <scope>NUCLEOTIDE SEQUENCE [LARGE SCALE GENOMIC DNA]</scope>
    <source>
        <strain evidence="2 3">B8441</strain>
    </source>
</reference>
<feature type="region of interest" description="Disordered" evidence="1">
    <location>
        <begin position="23"/>
        <end position="60"/>
    </location>
</feature>
<feature type="compositionally biased region" description="Basic residues" evidence="1">
    <location>
        <begin position="412"/>
        <end position="422"/>
    </location>
</feature>
<feature type="region of interest" description="Disordered" evidence="1">
    <location>
        <begin position="635"/>
        <end position="659"/>
    </location>
</feature>
<dbReference type="EMBL" id="PEKT03000002">
    <property type="protein sequence ID" value="KAK8440792.1"/>
    <property type="molecule type" value="Genomic_DNA"/>
</dbReference>
<name>A0AAW0VFK2_CANAR</name>
<keyword evidence="3" id="KW-1185">Reference proteome</keyword>
<dbReference type="Proteomes" id="UP000230249">
    <property type="component" value="Unassembled WGS sequence"/>
</dbReference>
<feature type="compositionally biased region" description="Polar residues" evidence="1">
    <location>
        <begin position="23"/>
        <end position="42"/>
    </location>
</feature>
<evidence type="ECO:0008006" key="4">
    <source>
        <dbReference type="Google" id="ProtNLM"/>
    </source>
</evidence>
<gene>
    <name evidence="2" type="ORF">B9J08_02083</name>
</gene>
<sequence length="659" mass="75042">MILSSPQWPDPETVNSLRSRASELSRQFSYGSSASRISTIHSGSKLRNHPTEPSHIRQQSNPFDVLYDPESAKNHPPVTRSKSPLYLDIEKDIHNGQSPNRGYHASNGHPTITVIDDSQLRRGNSVVSTSASLRNRNKIKKRNKMVRKEDLPAGLIVDESASSSEAGYKARKSSKKTQSSRLNFLFPVRRKRSFNYYPIRSQPKFRSPNELDEFYQKHNARNVVKELLPQSMAAYEFTNLISLVPIINVYPDSMRLPLTIPRASNQGNKPDLSVEASPHEARQHSPQRKSLAPPRLQRPEQLTFNENLNFKNKIYKSYKEAIFAGKYSRPPQLQQTHPREAMYVTNNEKEQLETRLLFEILLRRTIAAKIDFRLKQQGFQQRKKRPKEKASDNSLNTSSSSAPSDRPDKHVRDHSHHGRGPKTPRGTKPSNSRQDNASLLSDPLPSPQISFNANMFEPMYEDSPSSMINWERKFSHLERLSPKRQNQQAFQNLSEQASPSQRFVYNFDKVDLVSKRERSTPNLSNVALYSMQPVNRSEATLSSSESSAEKFQVGQNFHRVSDSTTESKGHSRGSESTNPGNGKRTRDSESTTNTSVLQSLEDLSESVFDYLRSEGAMVYHRYSLEDPGKLAETFNSKRFEPCPSEQSSRILRQPPPEFG</sequence>
<organism evidence="2 3">
    <name type="scientific">Candidozyma auris</name>
    <name type="common">Yeast</name>
    <name type="synonym">Candida auris</name>
    <dbReference type="NCBI Taxonomy" id="498019"/>
    <lineage>
        <taxon>Eukaryota</taxon>
        <taxon>Fungi</taxon>
        <taxon>Dikarya</taxon>
        <taxon>Ascomycota</taxon>
        <taxon>Saccharomycotina</taxon>
        <taxon>Pichiomycetes</taxon>
        <taxon>Metschnikowiaceae</taxon>
        <taxon>Candidozyma</taxon>
    </lineage>
</organism>
<evidence type="ECO:0000313" key="2">
    <source>
        <dbReference type="EMBL" id="KAK8440792.1"/>
    </source>
</evidence>